<keyword evidence="2" id="KW-1185">Reference proteome</keyword>
<dbReference type="EMBL" id="FOHB01000007">
    <property type="protein sequence ID" value="SES42341.1"/>
    <property type="molecule type" value="Genomic_DNA"/>
</dbReference>
<accession>A0A1H9X8E0</accession>
<dbReference type="AlphaFoldDB" id="A0A1H9X8E0"/>
<gene>
    <name evidence="1" type="ORF">SAMN05216199_3488</name>
</gene>
<name>A0A1H9X8E0_9MICO</name>
<protein>
    <submittedName>
        <fullName evidence="1">Uncharacterized protein</fullName>
    </submittedName>
</protein>
<dbReference type="RefSeq" id="WP_218144365.1">
    <property type="nucleotide sequence ID" value="NZ_FOHB01000007.1"/>
</dbReference>
<dbReference type="Proteomes" id="UP000199019">
    <property type="component" value="Unassembled WGS sequence"/>
</dbReference>
<sequence length="368" mass="41341">MSLNRGGMRQSDAVIMRSRGRGPWESETIYAWFLHEELLRTLFNGTSRGRLERLARRTWGLGRGDHLAYARELERWLARYAVQPLEFALATGQCHVGQLVWLQREFAWSDVAAERQARRTGAAEVRSSFRTSLSVGDGRSMLVHGTFNPSRLTSSTSNIELKGVRHQFMLGHVAAVGEDEVELRPLAIATRLLQPPDGRGAEWTPHPRWQRVDVSEVEQFANVKFEVMPEALDAMRTLAEAEVKQALAALIGEPTIPKDWGGEQHDLWTTRLRLEGRGHSAAFVLKGPAGGSMWRPMTIAMLGKNGDQLQRMASSPAEVLVLQHCHEIRPEVVSMLESLASDMRNPRRYMVIDGYHSYALMRAAGVIN</sequence>
<reference evidence="2" key="1">
    <citation type="submission" date="2016-10" db="EMBL/GenBank/DDBJ databases">
        <authorList>
            <person name="Varghese N."/>
            <person name="Submissions S."/>
        </authorList>
    </citation>
    <scope>NUCLEOTIDE SEQUENCE [LARGE SCALE GENOMIC DNA]</scope>
    <source>
        <strain evidence="2">CGMCC 1.6963</strain>
    </source>
</reference>
<evidence type="ECO:0000313" key="2">
    <source>
        <dbReference type="Proteomes" id="UP000199019"/>
    </source>
</evidence>
<organism evidence="1 2">
    <name type="scientific">Pedococcus cremeus</name>
    <dbReference type="NCBI Taxonomy" id="587636"/>
    <lineage>
        <taxon>Bacteria</taxon>
        <taxon>Bacillati</taxon>
        <taxon>Actinomycetota</taxon>
        <taxon>Actinomycetes</taxon>
        <taxon>Micrococcales</taxon>
        <taxon>Intrasporangiaceae</taxon>
        <taxon>Pedococcus</taxon>
    </lineage>
</organism>
<evidence type="ECO:0000313" key="1">
    <source>
        <dbReference type="EMBL" id="SES42341.1"/>
    </source>
</evidence>
<proteinExistence type="predicted"/>